<protein>
    <submittedName>
        <fullName evidence="1">Uncharacterized protein</fullName>
    </submittedName>
</protein>
<dbReference type="KEGG" id="soa:G3M56_008095"/>
<evidence type="ECO:0000313" key="2">
    <source>
        <dbReference type="Proteomes" id="UP000475117"/>
    </source>
</evidence>
<dbReference type="RefSeq" id="WP_164361877.1">
    <property type="nucleotide sequence ID" value="NZ_CP066776.1"/>
</dbReference>
<dbReference type="EMBL" id="CP066776">
    <property type="protein sequence ID" value="QQL43858.1"/>
    <property type="molecule type" value="Genomic_DNA"/>
</dbReference>
<accession>A0A6B3L724</accession>
<keyword evidence="2" id="KW-1185">Reference proteome</keyword>
<name>A0A6B3L724_9BACT</name>
<proteinExistence type="predicted"/>
<reference evidence="1 2" key="1">
    <citation type="submission" date="2020-12" db="EMBL/GenBank/DDBJ databases">
        <title>Sulforoseuscoccus oceanibium gen. nov., sp. nov., a representative of the phylum Verrucomicrobia with special cytoplasmic membrane, and proposal of Sulforoseuscoccusaceae fam. nov.</title>
        <authorList>
            <person name="Xi F."/>
        </authorList>
    </citation>
    <scope>NUCLEOTIDE SEQUENCE [LARGE SCALE GENOMIC DNA]</scope>
    <source>
        <strain evidence="1 2">T37</strain>
    </source>
</reference>
<dbReference type="Proteomes" id="UP000475117">
    <property type="component" value="Chromosome"/>
</dbReference>
<evidence type="ECO:0000313" key="1">
    <source>
        <dbReference type="EMBL" id="QQL43858.1"/>
    </source>
</evidence>
<dbReference type="AlphaFoldDB" id="A0A6B3L724"/>
<organism evidence="1 2">
    <name type="scientific">Sulfuriroseicoccus oceanibius</name>
    <dbReference type="NCBI Taxonomy" id="2707525"/>
    <lineage>
        <taxon>Bacteria</taxon>
        <taxon>Pseudomonadati</taxon>
        <taxon>Verrucomicrobiota</taxon>
        <taxon>Verrucomicrobiia</taxon>
        <taxon>Verrucomicrobiales</taxon>
        <taxon>Verrucomicrobiaceae</taxon>
        <taxon>Sulfuriroseicoccus</taxon>
    </lineage>
</organism>
<sequence length="166" mass="17741">MNQQAMPPVPQQKSGAGKWLMGCGIAAIVVLIAVGGLAWWGISKAKDFAKDFANEWGDNFPVGMAAMAVKFDPQYELREKDPAAGTLTVENKSTGEVSVWRMGGSDEENKTFYMIDDKGRRVDMKQGEHSPGESIFTVGEVIETSEPSAADGGVDATTGEDPAPMP</sequence>
<gene>
    <name evidence="1" type="ORF">G3M56_008095</name>
</gene>